<sequence>MDVVLPRLTSMLSLWELLLAKLECKGSACSCFPDIYHEFESLHAQVRQTAQDYIISPQGGAMPVEVRNIEVARSLGILDEVNKMKVVPGASPASSVNNKNVRYMGNSKMLPPSKRFKMENSIADHQNGTEAPRTGAVPVTSGTPAVSLLKSCSVSVSPLEISGGSKVLTTSAEPTSSPSTTTSAKPTPNLVPPSASLTEEQEALVHPDQHVNIADTTVQMTQPDNSLSSSPKSTTDTKTLESSSTQAAASVELQQCDSSKPDPGTKEPKELQAGQEIYIQTEGLTVQLAEAGSDGIVIVNGPDGTTMHIQTPEGVPLEAVQALLGIEASDGDRPSQQIQD</sequence>
<proteinExistence type="predicted"/>
<feature type="chain" id="PRO_5047497230" description="DUF4764 domain-containing protein" evidence="2">
    <location>
        <begin position="21"/>
        <end position="340"/>
    </location>
</feature>
<evidence type="ECO:0000313" key="4">
    <source>
        <dbReference type="EMBL" id="MEQ2267246.1"/>
    </source>
</evidence>
<protein>
    <recommendedName>
        <fullName evidence="3">DUF4764 domain-containing protein</fullName>
    </recommendedName>
</protein>
<evidence type="ECO:0000313" key="5">
    <source>
        <dbReference type="Proteomes" id="UP001444071"/>
    </source>
</evidence>
<accession>A0ABV0WEY5</accession>
<organism evidence="4 5">
    <name type="scientific">Xenotaenia resolanae</name>
    <dbReference type="NCBI Taxonomy" id="208358"/>
    <lineage>
        <taxon>Eukaryota</taxon>
        <taxon>Metazoa</taxon>
        <taxon>Chordata</taxon>
        <taxon>Craniata</taxon>
        <taxon>Vertebrata</taxon>
        <taxon>Euteleostomi</taxon>
        <taxon>Actinopterygii</taxon>
        <taxon>Neopterygii</taxon>
        <taxon>Teleostei</taxon>
        <taxon>Neoteleostei</taxon>
        <taxon>Acanthomorphata</taxon>
        <taxon>Ovalentaria</taxon>
        <taxon>Atherinomorphae</taxon>
        <taxon>Cyprinodontiformes</taxon>
        <taxon>Goodeidae</taxon>
        <taxon>Xenotaenia</taxon>
    </lineage>
</organism>
<feature type="compositionally biased region" description="Low complexity" evidence="1">
    <location>
        <begin position="223"/>
        <end position="237"/>
    </location>
</feature>
<evidence type="ECO:0000256" key="2">
    <source>
        <dbReference type="SAM" id="SignalP"/>
    </source>
</evidence>
<evidence type="ECO:0000259" key="3">
    <source>
        <dbReference type="Pfam" id="PF15961"/>
    </source>
</evidence>
<feature type="compositionally biased region" description="Low complexity" evidence="1">
    <location>
        <begin position="169"/>
        <end position="188"/>
    </location>
</feature>
<feature type="domain" description="DUF4764" evidence="3">
    <location>
        <begin position="1"/>
        <end position="249"/>
    </location>
</feature>
<keyword evidence="5" id="KW-1185">Reference proteome</keyword>
<feature type="compositionally biased region" description="Polar residues" evidence="1">
    <location>
        <begin position="241"/>
        <end position="258"/>
    </location>
</feature>
<dbReference type="InterPro" id="IPR039946">
    <property type="entry name" value="ZN839"/>
</dbReference>
<name>A0ABV0WEY5_9TELE</name>
<evidence type="ECO:0000256" key="1">
    <source>
        <dbReference type="SAM" id="MobiDB-lite"/>
    </source>
</evidence>
<gene>
    <name evidence="4" type="ORF">XENORESO_003500</name>
</gene>
<feature type="compositionally biased region" description="Basic and acidic residues" evidence="1">
    <location>
        <begin position="259"/>
        <end position="270"/>
    </location>
</feature>
<feature type="region of interest" description="Disordered" evidence="1">
    <location>
        <begin position="218"/>
        <end position="270"/>
    </location>
</feature>
<dbReference type="InterPro" id="IPR031885">
    <property type="entry name" value="DUF4764"/>
</dbReference>
<keyword evidence="2" id="KW-0732">Signal</keyword>
<dbReference type="PANTHER" id="PTHR16116:SF5">
    <property type="entry name" value="ZINC FINGER PROTEIN 839"/>
    <property type="match status" value="1"/>
</dbReference>
<reference evidence="4 5" key="1">
    <citation type="submission" date="2021-06" db="EMBL/GenBank/DDBJ databases">
        <authorList>
            <person name="Palmer J.M."/>
        </authorList>
    </citation>
    <scope>NUCLEOTIDE SEQUENCE [LARGE SCALE GENOMIC DNA]</scope>
    <source>
        <strain evidence="4 5">XR_2019</strain>
        <tissue evidence="4">Muscle</tissue>
    </source>
</reference>
<dbReference type="PANTHER" id="PTHR16116">
    <property type="entry name" value="ZINC FINGER PROTEIN 839"/>
    <property type="match status" value="1"/>
</dbReference>
<dbReference type="Pfam" id="PF15961">
    <property type="entry name" value="DUF4764"/>
    <property type="match status" value="1"/>
</dbReference>
<dbReference type="EMBL" id="JAHRIM010041643">
    <property type="protein sequence ID" value="MEQ2267246.1"/>
    <property type="molecule type" value="Genomic_DNA"/>
</dbReference>
<dbReference type="Proteomes" id="UP001444071">
    <property type="component" value="Unassembled WGS sequence"/>
</dbReference>
<feature type="region of interest" description="Disordered" evidence="1">
    <location>
        <begin position="167"/>
        <end position="201"/>
    </location>
</feature>
<comment type="caution">
    <text evidence="4">The sequence shown here is derived from an EMBL/GenBank/DDBJ whole genome shotgun (WGS) entry which is preliminary data.</text>
</comment>
<feature type="signal peptide" evidence="2">
    <location>
        <begin position="1"/>
        <end position="20"/>
    </location>
</feature>